<dbReference type="Pfam" id="PF08936">
    <property type="entry name" value="CsoSCA_C"/>
    <property type="match status" value="1"/>
</dbReference>
<dbReference type="GO" id="GO:0031470">
    <property type="term" value="C:carboxysome"/>
    <property type="evidence" value="ECO:0007669"/>
    <property type="project" value="UniProtKB-SubCell"/>
</dbReference>
<keyword evidence="3" id="KW-0479">Metal-binding</keyword>
<evidence type="ECO:0000313" key="18">
    <source>
        <dbReference type="Proteomes" id="UP000067461"/>
    </source>
</evidence>
<dbReference type="NCBIfam" id="TIGR02701">
    <property type="entry name" value="shell_carb_anhy"/>
    <property type="match status" value="1"/>
</dbReference>
<organism evidence="17 18">
    <name type="scientific">Serpentinimonas raichei</name>
    <dbReference type="NCBI Taxonomy" id="1458425"/>
    <lineage>
        <taxon>Bacteria</taxon>
        <taxon>Pseudomonadati</taxon>
        <taxon>Pseudomonadota</taxon>
        <taxon>Betaproteobacteria</taxon>
        <taxon>Burkholderiales</taxon>
        <taxon>Comamonadaceae</taxon>
        <taxon>Serpentinimonas</taxon>
    </lineage>
</organism>
<dbReference type="InterPro" id="IPR048539">
    <property type="entry name" value="CsoSCA_cat"/>
</dbReference>
<dbReference type="InterPro" id="IPR048619">
    <property type="entry name" value="CsoSCA_N"/>
</dbReference>
<name>A0A060NRJ2_9BURK</name>
<dbReference type="Pfam" id="PF20687">
    <property type="entry name" value="CsoSCA_N"/>
    <property type="match status" value="1"/>
</dbReference>
<dbReference type="Gene3D" id="1.20.120.1310">
    <property type="entry name" value="Carboxysome Shell Carbonic Anhydrase, N-terminal helical domain"/>
    <property type="match status" value="1"/>
</dbReference>
<proteinExistence type="inferred from homology"/>
<evidence type="ECO:0000313" key="17">
    <source>
        <dbReference type="EMBL" id="BAO82168.1"/>
    </source>
</evidence>
<dbReference type="EC" id="4.2.1.1" evidence="2 13"/>
<dbReference type="InterPro" id="IPR043065">
    <property type="entry name" value="CsoSCA_N_sf"/>
</dbReference>
<keyword evidence="8" id="KW-1282">Carboxysome</keyword>
<accession>A0A060NRJ2</accession>
<dbReference type="HOGENOM" id="CLU_535194_0_0_4"/>
<evidence type="ECO:0000256" key="3">
    <source>
        <dbReference type="ARBA" id="ARBA00022723"/>
    </source>
</evidence>
<evidence type="ECO:0000256" key="7">
    <source>
        <dbReference type="ARBA" id="ARBA00023587"/>
    </source>
</evidence>
<comment type="subcellular location">
    <subcellularLocation>
        <location evidence="7">Carboxysome</location>
    </subcellularLocation>
</comment>
<evidence type="ECO:0000256" key="2">
    <source>
        <dbReference type="ARBA" id="ARBA00012925"/>
    </source>
</evidence>
<sequence>MQAAPAARTHSTPQPGHALVDADLNDCLHTYEQRVRGRFAAVLDVLRTLSSCQHERDFAAQAQTLALQKLGFELPTDWLANAWVAGVDMAALHAHCLFQTVAQSVQQAGFDQSCWRARMPIGPQQWRDWGYHTLDFSPCADGRLQALLPFILRTTPAPHVWVKAYAGALFDVEHDVADWTQRELERLTGAIEGGAQLDYLKVAVYHYSSSAPCEQGCAAHGSLDEQAVQAAIERLVALQMAVDNTFGLGAAPQVLLIGVDTDCDAIRIHLPDASGQIHRTRFLDSATLYRSSFGMPAAAAQQAVQQALQRHVTELGGLAAKGNEAGLLALVQAWLIANFSQIEYVNRHHAGRYAVIGHDEAFVCAGEAVPLLHLRNQFYFAHLDTVEEGAADLDVGARIFQGLNVQRGLALPVLVHFTYNARVPGARERAVQRGLRVAQAIRARFSDLAERGLLHCRVAVSERQAGSVLEWAEHAVSAAAH</sequence>
<keyword evidence="5 17" id="KW-0456">Lyase</keyword>
<feature type="domain" description="Carboxysome Shell Carbonic Anhydrase C-terminal" evidence="14">
    <location>
        <begin position="359"/>
        <end position="473"/>
    </location>
</feature>
<evidence type="ECO:0000256" key="12">
    <source>
        <dbReference type="ARBA" id="ARBA00048348"/>
    </source>
</evidence>
<feature type="domain" description="Carboxysome Shell Carbonic Anhydrase N-terminal" evidence="16">
    <location>
        <begin position="17"/>
        <end position="107"/>
    </location>
</feature>
<gene>
    <name evidence="17" type="ORF">SRAA_2314</name>
</gene>
<evidence type="ECO:0000256" key="6">
    <source>
        <dbReference type="ARBA" id="ARBA00023300"/>
    </source>
</evidence>
<dbReference type="Proteomes" id="UP000067461">
    <property type="component" value="Chromosome"/>
</dbReference>
<evidence type="ECO:0000256" key="11">
    <source>
        <dbReference type="ARBA" id="ARBA00024446"/>
    </source>
</evidence>
<comment type="similarity">
    <text evidence="9">Belongs to the beta-class carbonic anhydrase family. CsoSCA subfamily.</text>
</comment>
<evidence type="ECO:0000259" key="15">
    <source>
        <dbReference type="Pfam" id="PF20686"/>
    </source>
</evidence>
<comment type="cofactor">
    <cofactor evidence="1">
        <name>Zn(2+)</name>
        <dbReference type="ChEBI" id="CHEBI:29105"/>
    </cofactor>
</comment>
<evidence type="ECO:0000259" key="16">
    <source>
        <dbReference type="Pfam" id="PF20687"/>
    </source>
</evidence>
<dbReference type="GO" id="GO:0004089">
    <property type="term" value="F:carbonate dehydratase activity"/>
    <property type="evidence" value="ECO:0007669"/>
    <property type="project" value="UniProtKB-UniRule"/>
</dbReference>
<dbReference type="AlphaFoldDB" id="A0A060NRJ2"/>
<evidence type="ECO:0000256" key="1">
    <source>
        <dbReference type="ARBA" id="ARBA00001947"/>
    </source>
</evidence>
<keyword evidence="4" id="KW-0862">Zinc</keyword>
<dbReference type="STRING" id="1458425.SRAA_2314"/>
<evidence type="ECO:0000256" key="13">
    <source>
        <dbReference type="NCBIfam" id="TIGR02701"/>
    </source>
</evidence>
<protein>
    <recommendedName>
        <fullName evidence="10 13">Carboxysome shell carbonic anhydrase</fullName>
        <ecNumber evidence="2 13">4.2.1.1</ecNumber>
    </recommendedName>
</protein>
<evidence type="ECO:0000256" key="5">
    <source>
        <dbReference type="ARBA" id="ARBA00023239"/>
    </source>
</evidence>
<evidence type="ECO:0000259" key="14">
    <source>
        <dbReference type="Pfam" id="PF08936"/>
    </source>
</evidence>
<keyword evidence="18" id="KW-1185">Reference proteome</keyword>
<dbReference type="Pfam" id="PF20686">
    <property type="entry name" value="CsoSCA_cat"/>
    <property type="match status" value="1"/>
</dbReference>
<evidence type="ECO:0000256" key="10">
    <source>
        <dbReference type="ARBA" id="ARBA00024121"/>
    </source>
</evidence>
<keyword evidence="6" id="KW-0120">Carbon dioxide fixation</keyword>
<dbReference type="InterPro" id="IPR014074">
    <property type="entry name" value="Carboxysome_shell_carb_anhy"/>
</dbReference>
<feature type="domain" description="Carboxysome Shell Carbonic Anhydrase catalytic" evidence="15">
    <location>
        <begin position="127"/>
        <end position="358"/>
    </location>
</feature>
<evidence type="ECO:0000256" key="4">
    <source>
        <dbReference type="ARBA" id="ARBA00022833"/>
    </source>
</evidence>
<dbReference type="EMBL" id="AP014568">
    <property type="protein sequence ID" value="BAO82168.1"/>
    <property type="molecule type" value="Genomic_DNA"/>
</dbReference>
<comment type="catalytic activity">
    <reaction evidence="12">
        <text>hydrogencarbonate + H(+) = CO2 + H2O</text>
        <dbReference type="Rhea" id="RHEA:10748"/>
        <dbReference type="ChEBI" id="CHEBI:15377"/>
        <dbReference type="ChEBI" id="CHEBI:15378"/>
        <dbReference type="ChEBI" id="CHEBI:16526"/>
        <dbReference type="ChEBI" id="CHEBI:17544"/>
        <dbReference type="EC" id="4.2.1.1"/>
    </reaction>
</comment>
<dbReference type="InterPro" id="IPR048620">
    <property type="entry name" value="CsoSCA_C"/>
</dbReference>
<dbReference type="GO" id="GO:0046872">
    <property type="term" value="F:metal ion binding"/>
    <property type="evidence" value="ECO:0007669"/>
    <property type="project" value="UniProtKB-KW"/>
</dbReference>
<dbReference type="InterPro" id="IPR043066">
    <property type="entry name" value="CsoSCA_C_sf"/>
</dbReference>
<evidence type="ECO:0000256" key="8">
    <source>
        <dbReference type="ARBA" id="ARBA00023669"/>
    </source>
</evidence>
<reference evidence="17 18" key="1">
    <citation type="journal article" date="2014" name="Nat. Commun.">
        <title>Physiological and genomic features of highly alkaliphilic hydrogen-utilizing Betaproteobacteria from a continental serpentinizing site.</title>
        <authorList>
            <person name="Suzuki S."/>
            <person name="Kuenen J.G."/>
            <person name="Schipper K."/>
            <person name="van der Velde S."/>
            <person name="Ishii S."/>
            <person name="Wu A."/>
            <person name="Sorokin D.Y."/>
            <person name="Tenney A."/>
            <person name="Meng X.Y."/>
            <person name="Morrill P.L."/>
            <person name="Kamagata Y."/>
            <person name="Muyzer G."/>
            <person name="Nealson K.H."/>
        </authorList>
    </citation>
    <scope>NUCLEOTIDE SEQUENCE [LARGE SCALE GENOMIC DNA]</scope>
    <source>
        <strain evidence="17 18">A1</strain>
    </source>
</reference>
<keyword evidence="11" id="KW-1283">Bacterial microcompartment</keyword>
<dbReference type="GO" id="GO:0015977">
    <property type="term" value="P:carbon fixation"/>
    <property type="evidence" value="ECO:0007669"/>
    <property type="project" value="UniProtKB-UniRule"/>
</dbReference>
<dbReference type="KEGG" id="cbaa:SRAA_2314"/>
<dbReference type="Gene3D" id="3.30.1330.140">
    <property type="entry name" value="Carboxysome Shell Carbonic Anhydrase, C-terminal domain"/>
    <property type="match status" value="1"/>
</dbReference>
<evidence type="ECO:0000256" key="9">
    <source>
        <dbReference type="ARBA" id="ARBA00024021"/>
    </source>
</evidence>